<dbReference type="GO" id="GO:0006935">
    <property type="term" value="P:chemotaxis"/>
    <property type="evidence" value="ECO:0007669"/>
    <property type="project" value="InterPro"/>
</dbReference>
<sequence length="180" mass="19890">MTETTSADLLHLLQDIENRSQRNAAGLPQQKTQQYWEAVLFNISGLGVMAPLQEVKEILNYPDGVTRVPGTQSWLLGMANIRGNLLPIIDLQQFLGGVPVVIGRRSRVLVINHQGIYAGLLVGDVQGMRHFLDEQRTGVPALPEHIRQFVHGAYEAEGAARPVFSLNLLAENTEFRVASL</sequence>
<dbReference type="Gene3D" id="2.40.50.180">
    <property type="entry name" value="CheA-289, Domain 4"/>
    <property type="match status" value="1"/>
</dbReference>
<proteinExistence type="predicted"/>
<dbReference type="SMART" id="SM00260">
    <property type="entry name" value="CheW"/>
    <property type="match status" value="1"/>
</dbReference>
<protein>
    <recommendedName>
        <fullName evidence="1">CheW-like domain-containing protein</fullName>
    </recommendedName>
</protein>
<evidence type="ECO:0000313" key="2">
    <source>
        <dbReference type="EMBL" id="AKH20588.1"/>
    </source>
</evidence>
<dbReference type="Gene3D" id="2.30.30.40">
    <property type="entry name" value="SH3 Domains"/>
    <property type="match status" value="1"/>
</dbReference>
<reference evidence="2 3" key="1">
    <citation type="journal article" date="2015" name="Genome Announc.">
        <title>Complete Genome Sequence of Sedimenticola thiotaurini Strain SIP-G1, a Polyphosphate- and Polyhydroxyalkanoate-Accumulating Sulfur-Oxidizing Gammaproteobacterium Isolated from Salt Marsh Sediments.</title>
        <authorList>
            <person name="Flood B.E."/>
            <person name="Jones D.S."/>
            <person name="Bailey J.V."/>
        </authorList>
    </citation>
    <scope>NUCLEOTIDE SEQUENCE [LARGE SCALE GENOMIC DNA]</scope>
    <source>
        <strain evidence="2 3">SIP-G1</strain>
    </source>
</reference>
<dbReference type="PANTHER" id="PTHR22617:SF43">
    <property type="entry name" value="PROTEIN PILI"/>
    <property type="match status" value="1"/>
</dbReference>
<dbReference type="GO" id="GO:0005829">
    <property type="term" value="C:cytosol"/>
    <property type="evidence" value="ECO:0007669"/>
    <property type="project" value="TreeGrafter"/>
</dbReference>
<evidence type="ECO:0000313" key="3">
    <source>
        <dbReference type="Proteomes" id="UP000034410"/>
    </source>
</evidence>
<dbReference type="Proteomes" id="UP000034410">
    <property type="component" value="Chromosome"/>
</dbReference>
<dbReference type="EMBL" id="CP011412">
    <property type="protein sequence ID" value="AKH20588.1"/>
    <property type="molecule type" value="Genomic_DNA"/>
</dbReference>
<dbReference type="OrthoDB" id="5298045at2"/>
<dbReference type="AlphaFoldDB" id="A0A0F7K0U9"/>
<accession>A0A0F7K0U9</accession>
<dbReference type="RefSeq" id="WP_046859521.1">
    <property type="nucleotide sequence ID" value="NZ_CP011412.1"/>
</dbReference>
<gene>
    <name evidence="2" type="ORF">AAY24_09725</name>
</gene>
<dbReference type="SUPFAM" id="SSF50341">
    <property type="entry name" value="CheW-like"/>
    <property type="match status" value="1"/>
</dbReference>
<dbReference type="KEGG" id="seds:AAY24_09725"/>
<dbReference type="Pfam" id="PF01584">
    <property type="entry name" value="CheW"/>
    <property type="match status" value="1"/>
</dbReference>
<dbReference type="GO" id="GO:0007165">
    <property type="term" value="P:signal transduction"/>
    <property type="evidence" value="ECO:0007669"/>
    <property type="project" value="InterPro"/>
</dbReference>
<organism evidence="2 3">
    <name type="scientific">Sedimenticola thiotaurini</name>
    <dbReference type="NCBI Taxonomy" id="1543721"/>
    <lineage>
        <taxon>Bacteria</taxon>
        <taxon>Pseudomonadati</taxon>
        <taxon>Pseudomonadota</taxon>
        <taxon>Gammaproteobacteria</taxon>
        <taxon>Chromatiales</taxon>
        <taxon>Sedimenticolaceae</taxon>
        <taxon>Sedimenticola</taxon>
    </lineage>
</organism>
<dbReference type="PROSITE" id="PS50851">
    <property type="entry name" value="CHEW"/>
    <property type="match status" value="1"/>
</dbReference>
<evidence type="ECO:0000259" key="1">
    <source>
        <dbReference type="PROSITE" id="PS50851"/>
    </source>
</evidence>
<keyword evidence="3" id="KW-1185">Reference proteome</keyword>
<dbReference type="InterPro" id="IPR002545">
    <property type="entry name" value="CheW-lke_dom"/>
</dbReference>
<dbReference type="PANTHER" id="PTHR22617">
    <property type="entry name" value="CHEMOTAXIS SENSOR HISTIDINE KINASE-RELATED"/>
    <property type="match status" value="1"/>
</dbReference>
<feature type="domain" description="CheW-like" evidence="1">
    <location>
        <begin position="35"/>
        <end position="175"/>
    </location>
</feature>
<name>A0A0F7K0U9_9GAMM</name>
<dbReference type="InterPro" id="IPR036061">
    <property type="entry name" value="CheW-like_dom_sf"/>
</dbReference>
<dbReference type="InterPro" id="IPR039315">
    <property type="entry name" value="CheW"/>
</dbReference>